<sequence length="54" mass="5531">MPQPSPARTVAAPTQTPGSCVRCGFVTSQTVCKACLFTEGLNRGAAVPVAPAER</sequence>
<organism evidence="2 3">
    <name type="scientific">Porphyra umbilicalis</name>
    <name type="common">Purple laver</name>
    <name type="synonym">Red alga</name>
    <dbReference type="NCBI Taxonomy" id="2786"/>
    <lineage>
        <taxon>Eukaryota</taxon>
        <taxon>Rhodophyta</taxon>
        <taxon>Bangiophyceae</taxon>
        <taxon>Bangiales</taxon>
        <taxon>Bangiaceae</taxon>
        <taxon>Porphyra</taxon>
    </lineage>
</organism>
<dbReference type="Pfam" id="PF16503">
    <property type="entry name" value="zn-ribbon_14"/>
    <property type="match status" value="1"/>
</dbReference>
<dbReference type="InterPro" id="IPR032442">
    <property type="entry name" value="CTU1_C"/>
</dbReference>
<proteinExistence type="predicted"/>
<reference evidence="2 3" key="1">
    <citation type="submission" date="2017-03" db="EMBL/GenBank/DDBJ databases">
        <title>WGS assembly of Porphyra umbilicalis.</title>
        <authorList>
            <person name="Brawley S.H."/>
            <person name="Blouin N.A."/>
            <person name="Ficko-Blean E."/>
            <person name="Wheeler G.L."/>
            <person name="Lohr M."/>
            <person name="Goodson H.V."/>
            <person name="Jenkins J.W."/>
            <person name="Blaby-Haas C.E."/>
            <person name="Helliwell K.E."/>
            <person name="Chan C."/>
            <person name="Marriage T."/>
            <person name="Bhattacharya D."/>
            <person name="Klein A.S."/>
            <person name="Badis Y."/>
            <person name="Brodie J."/>
            <person name="Cao Y."/>
            <person name="Collen J."/>
            <person name="Dittami S.M."/>
            <person name="Gachon C.M."/>
            <person name="Green B.R."/>
            <person name="Karpowicz S."/>
            <person name="Kim J.W."/>
            <person name="Kudahl U."/>
            <person name="Lin S."/>
            <person name="Michel G."/>
            <person name="Mittag M."/>
            <person name="Olson B.J."/>
            <person name="Pangilinan J."/>
            <person name="Peng Y."/>
            <person name="Qiu H."/>
            <person name="Shu S."/>
            <person name="Singer J.T."/>
            <person name="Smith A.G."/>
            <person name="Sprecher B.N."/>
            <person name="Wagner V."/>
            <person name="Wang W."/>
            <person name="Wang Z.-Y."/>
            <person name="Yan J."/>
            <person name="Yarish C."/>
            <person name="Zoeuner-Riek S."/>
            <person name="Zhuang Y."/>
            <person name="Zou Y."/>
            <person name="Lindquist E.A."/>
            <person name="Grimwood J."/>
            <person name="Barry K."/>
            <person name="Rokhsar D.S."/>
            <person name="Schmutz J."/>
            <person name="Stiller J.W."/>
            <person name="Grossman A.R."/>
            <person name="Prochnik S.E."/>
        </authorList>
    </citation>
    <scope>NUCLEOTIDE SEQUENCE [LARGE SCALE GENOMIC DNA]</scope>
    <source>
        <strain evidence="2">4086291</strain>
    </source>
</reference>
<name>A0A1X6NMG7_PORUM</name>
<evidence type="ECO:0000313" key="2">
    <source>
        <dbReference type="EMBL" id="OSX69730.1"/>
    </source>
</evidence>
<protein>
    <recommendedName>
        <fullName evidence="1">Cytoplasmic tRNA 2-thiolation protein 1 C-terminal domain-containing protein</fullName>
    </recommendedName>
</protein>
<evidence type="ECO:0000313" key="3">
    <source>
        <dbReference type="Proteomes" id="UP000218209"/>
    </source>
</evidence>
<dbReference type="OrthoDB" id="198857at2759"/>
<dbReference type="AlphaFoldDB" id="A0A1X6NMG7"/>
<dbReference type="EMBL" id="KV919424">
    <property type="protein sequence ID" value="OSX69730.1"/>
    <property type="molecule type" value="Genomic_DNA"/>
</dbReference>
<evidence type="ECO:0000259" key="1">
    <source>
        <dbReference type="Pfam" id="PF16503"/>
    </source>
</evidence>
<feature type="domain" description="Cytoplasmic tRNA 2-thiolation protein 1 C-terminal" evidence="1">
    <location>
        <begin position="18"/>
        <end position="46"/>
    </location>
</feature>
<keyword evidence="3" id="KW-1185">Reference proteome</keyword>
<dbReference type="Proteomes" id="UP000218209">
    <property type="component" value="Unassembled WGS sequence"/>
</dbReference>
<gene>
    <name evidence="2" type="ORF">BU14_1234s0002</name>
</gene>
<accession>A0A1X6NMG7</accession>